<organism evidence="2 3">
    <name type="scientific">Streptomyces dangxiongensis</name>
    <dbReference type="NCBI Taxonomy" id="1442032"/>
    <lineage>
        <taxon>Bacteria</taxon>
        <taxon>Bacillati</taxon>
        <taxon>Actinomycetota</taxon>
        <taxon>Actinomycetes</taxon>
        <taxon>Kitasatosporales</taxon>
        <taxon>Streptomycetaceae</taxon>
        <taxon>Streptomyces</taxon>
    </lineage>
</organism>
<evidence type="ECO:0000313" key="3">
    <source>
        <dbReference type="Proteomes" id="UP000268329"/>
    </source>
</evidence>
<dbReference type="KEGG" id="sdd:D9753_20360"/>
<dbReference type="EMBL" id="CP033073">
    <property type="protein sequence ID" value="AYN40848.1"/>
    <property type="molecule type" value="Genomic_DNA"/>
</dbReference>
<keyword evidence="1" id="KW-0175">Coiled coil</keyword>
<feature type="coiled-coil region" evidence="1">
    <location>
        <begin position="28"/>
        <end position="83"/>
    </location>
</feature>
<sequence length="397" mass="45391">MELTQSQSDWIADRIHIEAEMLILQGENQRNRDERADLLDEISRLRQELKDTIRQKEMAEERCAQLEKRAIVVEIEVAEKRERDNIDDIGLPVEFVQARLRDAGDVEMHRELAEFSLSRASADVAKLAIWLEGCDMGDHASQLVTDYCRQHPISASVDLVREVEEVSSADHSSRARTLLLGCVEKSVSRRPIEDLFGFLEGYLTFSSEGAATRVDAFLAGVASRWLRRWSHYPDRSNRFFDIVDFLDAQGQRQASVKLIEEQVGYTGSVTKFGQIIAESNREADIRVFASRWLKRIKSVKHGDLYRLARQMKKMSDFSNPLMFELVLQDIFSVYDPLHIAKIYVYSLDDSRDQTTFTKRLIRVIVQNGLAEEVHGYLLANFGMPFDGGAPRNASEAN</sequence>
<protein>
    <submittedName>
        <fullName evidence="2">Uncharacterized protein</fullName>
    </submittedName>
</protein>
<evidence type="ECO:0000313" key="2">
    <source>
        <dbReference type="EMBL" id="AYN40848.1"/>
    </source>
</evidence>
<reference evidence="2 3" key="1">
    <citation type="submission" date="2018-10" db="EMBL/GenBank/DDBJ databases">
        <title>The genome of Streptomyces dangxiongensis Z022.</title>
        <authorList>
            <person name="Zhang B."/>
        </authorList>
    </citation>
    <scope>NUCLEOTIDE SEQUENCE [LARGE SCALE GENOMIC DNA]</scope>
    <source>
        <strain evidence="2 3">Z022</strain>
    </source>
</reference>
<keyword evidence="3" id="KW-1185">Reference proteome</keyword>
<evidence type="ECO:0000256" key="1">
    <source>
        <dbReference type="SAM" id="Coils"/>
    </source>
</evidence>
<proteinExistence type="predicted"/>
<accession>A0A3G2JEU5</accession>
<dbReference type="AlphaFoldDB" id="A0A3G2JEU5"/>
<gene>
    <name evidence="2" type="ORF">D9753_20360</name>
</gene>
<dbReference type="Proteomes" id="UP000268329">
    <property type="component" value="Chromosome"/>
</dbReference>
<name>A0A3G2JEU5_9ACTN</name>